<dbReference type="OMA" id="RYIFEKT"/>
<gene>
    <name evidence="3" type="ORF">F503_04439</name>
</gene>
<name>S3C7R0_OPHP1</name>
<proteinExistence type="inferred from homology"/>
<dbReference type="HOGENOM" id="CLU_015497_0_0_1"/>
<dbReference type="Gene3D" id="3.30.420.40">
    <property type="match status" value="3"/>
</dbReference>
<dbReference type="InterPro" id="IPR004000">
    <property type="entry name" value="Actin"/>
</dbReference>
<evidence type="ECO:0000256" key="2">
    <source>
        <dbReference type="SAM" id="MobiDB-lite"/>
    </source>
</evidence>
<dbReference type="STRING" id="1262450.S3C7R0"/>
<feature type="compositionally biased region" description="Basic and acidic residues" evidence="2">
    <location>
        <begin position="337"/>
        <end position="359"/>
    </location>
</feature>
<dbReference type="Proteomes" id="UP000016923">
    <property type="component" value="Unassembled WGS sequence"/>
</dbReference>
<dbReference type="eggNOG" id="KOG0676">
    <property type="taxonomic scope" value="Eukaryota"/>
</dbReference>
<evidence type="ECO:0000313" key="3">
    <source>
        <dbReference type="EMBL" id="EPE08852.1"/>
    </source>
</evidence>
<dbReference type="EMBL" id="KE148148">
    <property type="protein sequence ID" value="EPE08852.1"/>
    <property type="molecule type" value="Genomic_DNA"/>
</dbReference>
<feature type="region of interest" description="Disordered" evidence="2">
    <location>
        <begin position="55"/>
        <end position="91"/>
    </location>
</feature>
<feature type="compositionally biased region" description="Basic and acidic residues" evidence="2">
    <location>
        <begin position="549"/>
        <end position="568"/>
    </location>
</feature>
<dbReference type="AlphaFoldDB" id="S3C7R0"/>
<feature type="compositionally biased region" description="Basic and acidic residues" evidence="2">
    <location>
        <begin position="472"/>
        <end position="495"/>
    </location>
</feature>
<dbReference type="InterPro" id="IPR043129">
    <property type="entry name" value="ATPase_NBD"/>
</dbReference>
<comment type="similarity">
    <text evidence="1">Belongs to the actin family.</text>
</comment>
<feature type="compositionally biased region" description="Low complexity" evidence="2">
    <location>
        <begin position="462"/>
        <end position="471"/>
    </location>
</feature>
<feature type="compositionally biased region" description="Acidic residues" evidence="2">
    <location>
        <begin position="81"/>
        <end position="91"/>
    </location>
</feature>
<protein>
    <submittedName>
        <fullName evidence="3">Chromatin remodeling complex subunit</fullName>
    </submittedName>
</protein>
<reference evidence="3 4" key="1">
    <citation type="journal article" date="2013" name="BMC Genomics">
        <title>The genome and transcriptome of the pine saprophyte Ophiostoma piceae, and a comparison with the bark beetle-associated pine pathogen Grosmannia clavigera.</title>
        <authorList>
            <person name="Haridas S."/>
            <person name="Wang Y."/>
            <person name="Lim L."/>
            <person name="Massoumi Alamouti S."/>
            <person name="Jackman S."/>
            <person name="Docking R."/>
            <person name="Robertson G."/>
            <person name="Birol I."/>
            <person name="Bohlmann J."/>
            <person name="Breuil C."/>
        </authorList>
    </citation>
    <scope>NUCLEOTIDE SEQUENCE [LARGE SCALE GENOMIC DNA]</scope>
    <source>
        <strain evidence="3 4">UAMH 11346</strain>
    </source>
</reference>
<dbReference type="OrthoDB" id="74201at2759"/>
<feature type="region of interest" description="Disordered" evidence="2">
    <location>
        <begin position="384"/>
        <end position="579"/>
    </location>
</feature>
<sequence length="834" mass="89485">MSSQATKWKEEQILIICPGSRTTMAQLGCSELTPPAYRIPTRMFRDEETGEWRPYRTYRRKKQSATGGNSNANNATSSHEDEWEYVEDPDSDEGAVYPMQGGYIVNMEAFLAFLEHVHGLLTTTFHTTPIVLMTSSQWTRPDCEAIALYIFEKTRTPALSMINSALATQYGLKWPHMTVVDIGFEKVDVTCIYDSRIVNHMEVGFAGEPGDDRAISGGEVFTKRLQALLRDKSFTYEMAEQLKKSTICEVLPYAPESPRLMELPEDDASAPVAPIAAVATNGSAAVATGFTGTEEAQSKAAVDDDLLLEDSTAPAAEDGVLDVAAIVTTGQTKEFLAKKEKERSERGRFGRRNKDKEAAEAAAAKPVRLPNSKRARVMFHFEEVVEQEEEPQASNGYHKSDKSATAAAGTSGVAGGSNGKSHDDDADGSDDGSEGDGSEMDEDEDEEGDGEDEDAGGEGSGEPKANNPAAAPEEKSVDKPKEESAASTEKPKAEDAPAPAETKAPEASPATAAETSEKPKEPEAAPAPPAASSDDKPVTNEDATMEDAPTSKEEVTADKTKTPAEKPAEPAPAASSTALVSTAPAEVAVVAPATAEPQGRRYKRLRRDFEIGVERFTFADRYEIDRIVATIYRAVQGIEEFYMRPACWDNLVFVGNGCRLRGLRDNILQTLNARHLISPSTATMFTSELPSNLGTPSGTGSQTPTGSFNTPPHQLPISSSVNPLLQVATTNALGQSVVGGPGSIAGGDGTNAHHFHAQTPTSIKLATLPTYLGEWTKNGFEEAMFLGAQVAARLAFCVHNLDAAGQEGQRQMSLSRVDYNELGPKGIRNHAMLG</sequence>
<evidence type="ECO:0000313" key="4">
    <source>
        <dbReference type="Proteomes" id="UP000016923"/>
    </source>
</evidence>
<feature type="compositionally biased region" description="Low complexity" evidence="2">
    <location>
        <begin position="64"/>
        <end position="77"/>
    </location>
</feature>
<evidence type="ECO:0000256" key="1">
    <source>
        <dbReference type="RuleBase" id="RU000487"/>
    </source>
</evidence>
<organism evidence="3 4">
    <name type="scientific">Ophiostoma piceae (strain UAMH 11346)</name>
    <name type="common">Sap stain fungus</name>
    <dbReference type="NCBI Taxonomy" id="1262450"/>
    <lineage>
        <taxon>Eukaryota</taxon>
        <taxon>Fungi</taxon>
        <taxon>Dikarya</taxon>
        <taxon>Ascomycota</taxon>
        <taxon>Pezizomycotina</taxon>
        <taxon>Sordariomycetes</taxon>
        <taxon>Sordariomycetidae</taxon>
        <taxon>Ophiostomatales</taxon>
        <taxon>Ophiostomataceae</taxon>
        <taxon>Ophiostoma</taxon>
    </lineage>
</organism>
<dbReference type="SMART" id="SM00268">
    <property type="entry name" value="ACTIN"/>
    <property type="match status" value="1"/>
</dbReference>
<dbReference type="VEuPathDB" id="FungiDB:F503_04439"/>
<feature type="region of interest" description="Disordered" evidence="2">
    <location>
        <begin position="337"/>
        <end position="367"/>
    </location>
</feature>
<feature type="compositionally biased region" description="Acidic residues" evidence="2">
    <location>
        <begin position="424"/>
        <end position="456"/>
    </location>
</feature>
<dbReference type="Pfam" id="PF00022">
    <property type="entry name" value="Actin"/>
    <property type="match status" value="1"/>
</dbReference>
<dbReference type="Gene3D" id="3.90.640.60">
    <property type="match status" value="1"/>
</dbReference>
<accession>S3C7R0</accession>
<feature type="compositionally biased region" description="Low complexity" evidence="2">
    <location>
        <begin position="694"/>
        <end position="707"/>
    </location>
</feature>
<feature type="compositionally biased region" description="Low complexity" evidence="2">
    <location>
        <begin position="496"/>
        <end position="514"/>
    </location>
</feature>
<dbReference type="PANTHER" id="PTHR11937">
    <property type="entry name" value="ACTIN"/>
    <property type="match status" value="1"/>
</dbReference>
<keyword evidence="4" id="KW-1185">Reference proteome</keyword>
<dbReference type="SUPFAM" id="SSF53067">
    <property type="entry name" value="Actin-like ATPase domain"/>
    <property type="match status" value="2"/>
</dbReference>
<feature type="region of interest" description="Disordered" evidence="2">
    <location>
        <begin position="688"/>
        <end position="712"/>
    </location>
</feature>